<protein>
    <recommendedName>
        <fullName evidence="3">BTB domain-containing protein</fullName>
    </recommendedName>
</protein>
<evidence type="ECO:0000313" key="1">
    <source>
        <dbReference type="EMBL" id="OLQ10281.1"/>
    </source>
</evidence>
<reference evidence="1 2" key="1">
    <citation type="submission" date="2016-02" db="EMBL/GenBank/DDBJ databases">
        <title>Genome analysis of coral dinoflagellate symbionts highlights evolutionary adaptations to a symbiotic lifestyle.</title>
        <authorList>
            <person name="Aranda M."/>
            <person name="Li Y."/>
            <person name="Liew Y.J."/>
            <person name="Baumgarten S."/>
            <person name="Simakov O."/>
            <person name="Wilson M."/>
            <person name="Piel J."/>
            <person name="Ashoor H."/>
            <person name="Bougouffa S."/>
            <person name="Bajic V.B."/>
            <person name="Ryu T."/>
            <person name="Ravasi T."/>
            <person name="Bayer T."/>
            <person name="Micklem G."/>
            <person name="Kim H."/>
            <person name="Bhak J."/>
            <person name="Lajeunesse T.C."/>
            <person name="Voolstra C.R."/>
        </authorList>
    </citation>
    <scope>NUCLEOTIDE SEQUENCE [LARGE SCALE GENOMIC DNA]</scope>
    <source>
        <strain evidence="1 2">CCMP2467</strain>
    </source>
</reference>
<gene>
    <name evidence="1" type="ORF">AK812_SmicGene6007</name>
</gene>
<dbReference type="OrthoDB" id="10616340at2759"/>
<dbReference type="Proteomes" id="UP000186817">
    <property type="component" value="Unassembled WGS sequence"/>
</dbReference>
<comment type="caution">
    <text evidence="1">The sequence shown here is derived from an EMBL/GenBank/DDBJ whole genome shotgun (WGS) entry which is preliminary data.</text>
</comment>
<organism evidence="1 2">
    <name type="scientific">Symbiodinium microadriaticum</name>
    <name type="common">Dinoflagellate</name>
    <name type="synonym">Zooxanthella microadriatica</name>
    <dbReference type="NCBI Taxonomy" id="2951"/>
    <lineage>
        <taxon>Eukaryota</taxon>
        <taxon>Sar</taxon>
        <taxon>Alveolata</taxon>
        <taxon>Dinophyceae</taxon>
        <taxon>Suessiales</taxon>
        <taxon>Symbiodiniaceae</taxon>
        <taxon>Symbiodinium</taxon>
    </lineage>
</organism>
<accession>A0A1Q9ES83</accession>
<sequence length="603" mass="68259">MASFQSLLLQPCCSSLQAAQTSEFDLELQPRDGPPIPCHKSLLRARCPLLQIERPCISVDEDHGVISLLLEWVYCEKIHFGGAGTGQGSQRVDEAYATKLAEEAGREQPASRMVTHNWENVFSHLIASVIADASEARAVKERQAECELLGLQFHCESACQHSVTGKRFPLCSCSTPKYFNADPDLTELNKFDPMMEEMAWRHEDMRQVIAVDEDLDLFSRAWCIAEIHMAHKLAITQAVTLLDLDMLVDTESFFSLRIENCKASRQEDVAEILSKIEDKPKFNREVKNLLCNEEHGIFANAYAHKAQELAGRSMEPLMAKGLHMRHLQNHGAMSRQLSWSAIFEHLVACIVADALGLPTFHGALKRLRNSHFLLHDLELREVGSACYWVDCFCFNMHDNICGHVGVPSHDAVTGMPHPECTCRNRKRWKDSELCEIDKSREVIRAGRVRMLVVVDETFAIFQRVWCIAEMIEAKKQDIPVVPIVLEHFAPAVCEQFEFFDIRQSAYTITRLEDKDMVLSEVPDLDEFNRYLRHVVLQAAAPRSENVSSWRHLFGWLTCRSKRLPASTRGSLGLGLAERTLRLAAKLGLRDALALLLERCDLVG</sequence>
<keyword evidence="2" id="KW-1185">Reference proteome</keyword>
<name>A0A1Q9ES83_SYMMI</name>
<proteinExistence type="predicted"/>
<dbReference type="AlphaFoldDB" id="A0A1Q9ES83"/>
<dbReference type="EMBL" id="LSRX01000081">
    <property type="protein sequence ID" value="OLQ10281.1"/>
    <property type="molecule type" value="Genomic_DNA"/>
</dbReference>
<evidence type="ECO:0000313" key="2">
    <source>
        <dbReference type="Proteomes" id="UP000186817"/>
    </source>
</evidence>
<evidence type="ECO:0008006" key="3">
    <source>
        <dbReference type="Google" id="ProtNLM"/>
    </source>
</evidence>